<protein>
    <submittedName>
        <fullName evidence="2">Uncharacterized protein</fullName>
    </submittedName>
</protein>
<reference evidence="2" key="1">
    <citation type="submission" date="2018-03" db="EMBL/GenBank/DDBJ databases">
        <authorList>
            <person name="Guldener U."/>
        </authorList>
    </citation>
    <scope>NUCLEOTIDE SEQUENCE [LARGE SCALE GENOMIC DNA]</scope>
    <source>
        <strain evidence="2">ATCC34888</strain>
    </source>
</reference>
<keyword evidence="3" id="KW-1185">Reference proteome</keyword>
<organism evidence="2 3">
    <name type="scientific">Pseudozyma antarctica</name>
    <name type="common">Yeast</name>
    <name type="synonym">Candida antarctica</name>
    <dbReference type="NCBI Taxonomy" id="84753"/>
    <lineage>
        <taxon>Eukaryota</taxon>
        <taxon>Fungi</taxon>
        <taxon>Dikarya</taxon>
        <taxon>Basidiomycota</taxon>
        <taxon>Ustilaginomycotina</taxon>
        <taxon>Ustilaginomycetes</taxon>
        <taxon>Ustilaginales</taxon>
        <taxon>Ustilaginaceae</taxon>
        <taxon>Moesziomyces</taxon>
    </lineage>
</organism>
<keyword evidence="1" id="KW-0732">Signal</keyword>
<comment type="caution">
    <text evidence="2">The sequence shown here is derived from an EMBL/GenBank/DDBJ whole genome shotgun (WGS) entry which is preliminary data.</text>
</comment>
<evidence type="ECO:0000256" key="1">
    <source>
        <dbReference type="SAM" id="SignalP"/>
    </source>
</evidence>
<dbReference type="Proteomes" id="UP000325008">
    <property type="component" value="Unassembled WGS sequence"/>
</dbReference>
<name>A0A5C3FHH2_PSEA2</name>
<evidence type="ECO:0000313" key="3">
    <source>
        <dbReference type="Proteomes" id="UP000325008"/>
    </source>
</evidence>
<evidence type="ECO:0000313" key="2">
    <source>
        <dbReference type="EMBL" id="SPO42981.1"/>
    </source>
</evidence>
<gene>
    <name evidence="2" type="ORF">PSANT_00665</name>
</gene>
<proteinExistence type="predicted"/>
<dbReference type="EMBL" id="OOIQ01000001">
    <property type="protein sequence ID" value="SPO42981.1"/>
    <property type="molecule type" value="Genomic_DNA"/>
</dbReference>
<feature type="chain" id="PRO_5023043165" evidence="1">
    <location>
        <begin position="20"/>
        <end position="71"/>
    </location>
</feature>
<dbReference type="RefSeq" id="XP_014659733.1">
    <property type="nucleotide sequence ID" value="XM_014804247.1"/>
</dbReference>
<accession>A0A5C3FHH2</accession>
<sequence length="71" mass="8102">MLLKQLLVGLGLWPGLACAIDFFQTPLTVNNAHYDVSDLLLKDDQMRDFTIDDPSQSFWINWRDLGVASDF</sequence>
<dbReference type="AlphaFoldDB" id="A0A5C3FHH2"/>
<feature type="signal peptide" evidence="1">
    <location>
        <begin position="1"/>
        <end position="19"/>
    </location>
</feature>